<gene>
    <name evidence="1" type="ORF">FVR03_17165</name>
</gene>
<reference evidence="1 2" key="1">
    <citation type="submission" date="2019-08" db="EMBL/GenBank/DDBJ databases">
        <authorList>
            <person name="Shi S."/>
        </authorList>
    </citation>
    <scope>NUCLEOTIDE SEQUENCE [LARGE SCALE GENOMIC DNA]</scope>
    <source>
        <strain evidence="1 2">GY10130</strain>
    </source>
</reference>
<comment type="caution">
    <text evidence="1">The sequence shown here is derived from an EMBL/GenBank/DDBJ whole genome shotgun (WGS) entry which is preliminary data.</text>
</comment>
<keyword evidence="2" id="KW-1185">Reference proteome</keyword>
<dbReference type="Proteomes" id="UP000321926">
    <property type="component" value="Unassembled WGS sequence"/>
</dbReference>
<sequence>MSNYKANSTNSTDFNLETKGISVGKLKYGKWYSFKAEVVLADNSHYQLEPKGVWDSVIELQKDGKTLLEFEMGWKGIVIKTLFKGVEKKYLLKLTGILSSKFVLIDTDEKMLLAVDADFKWTSFNFDFQIETTSEFEEFENKELLLLTTLHCINYYITFISSVS</sequence>
<dbReference type="EMBL" id="VRTY01000074">
    <property type="protein sequence ID" value="TXK36664.1"/>
    <property type="molecule type" value="Genomic_DNA"/>
</dbReference>
<dbReference type="OrthoDB" id="948713at2"/>
<accession>A0A5C8JIY9</accession>
<name>A0A5C8JIY9_9BACT</name>
<evidence type="ECO:0000313" key="1">
    <source>
        <dbReference type="EMBL" id="TXK36664.1"/>
    </source>
</evidence>
<protein>
    <submittedName>
        <fullName evidence="1">Uncharacterized protein</fullName>
    </submittedName>
</protein>
<dbReference type="AlphaFoldDB" id="A0A5C8JIY9"/>
<evidence type="ECO:0000313" key="2">
    <source>
        <dbReference type="Proteomes" id="UP000321926"/>
    </source>
</evidence>
<organism evidence="1 2">
    <name type="scientific">Pontibacter qinzhouensis</name>
    <dbReference type="NCBI Taxonomy" id="2603253"/>
    <lineage>
        <taxon>Bacteria</taxon>
        <taxon>Pseudomonadati</taxon>
        <taxon>Bacteroidota</taxon>
        <taxon>Cytophagia</taxon>
        <taxon>Cytophagales</taxon>
        <taxon>Hymenobacteraceae</taxon>
        <taxon>Pontibacter</taxon>
    </lineage>
</organism>
<proteinExistence type="predicted"/>
<dbReference type="RefSeq" id="WP_147922995.1">
    <property type="nucleotide sequence ID" value="NZ_VRTY01000074.1"/>
</dbReference>